<dbReference type="Pfam" id="PF10979">
    <property type="entry name" value="DUF2786"/>
    <property type="match status" value="1"/>
</dbReference>
<evidence type="ECO:0000313" key="5">
    <source>
        <dbReference type="Proteomes" id="UP000186040"/>
    </source>
</evidence>
<evidence type="ECO:0000259" key="3">
    <source>
        <dbReference type="Pfam" id="PF23771"/>
    </source>
</evidence>
<proteinExistence type="predicted"/>
<dbReference type="STRING" id="1193682.BJP25_01030"/>
<dbReference type="Pfam" id="PF23771">
    <property type="entry name" value="DUF7168"/>
    <property type="match status" value="1"/>
</dbReference>
<evidence type="ECO:0000313" key="4">
    <source>
        <dbReference type="EMBL" id="OLR91450.1"/>
    </source>
</evidence>
<comment type="caution">
    <text evidence="4">The sequence shown here is derived from an EMBL/GenBank/DDBJ whole genome shotgun (WGS) entry which is preliminary data.</text>
</comment>
<dbReference type="InterPro" id="IPR024498">
    <property type="entry name" value="DUF2786"/>
</dbReference>
<protein>
    <submittedName>
        <fullName evidence="4">Uncharacterized protein</fullName>
    </submittedName>
</protein>
<dbReference type="EMBL" id="MKQR01000023">
    <property type="protein sequence ID" value="OLR91450.1"/>
    <property type="molecule type" value="Genomic_DNA"/>
</dbReference>
<name>A0A1Q9LHG6_9PSEU</name>
<keyword evidence="5" id="KW-1185">Reference proteome</keyword>
<evidence type="ECO:0000259" key="2">
    <source>
        <dbReference type="Pfam" id="PF10979"/>
    </source>
</evidence>
<evidence type="ECO:0000256" key="1">
    <source>
        <dbReference type="SAM" id="MobiDB-lite"/>
    </source>
</evidence>
<feature type="domain" description="DUF2786" evidence="2">
    <location>
        <begin position="155"/>
        <end position="194"/>
    </location>
</feature>
<dbReference type="AlphaFoldDB" id="A0A1Q9LHG6"/>
<sequence>MAVLAARLTEAAAVLAGGDRRAVPACVRDVTARGPAAAGAAAMMALVHALDLLWSRGWLPADVVAVAPRPVRGLLLDAIAEESTRHAAAALHPTWRAQLAELEVAGREPGEFGPTELGLAVELLAALMTLPQLPHLVPRPGTAVAHERSAGVDRRVLARVRALLAKAESTPYPDEAEALSAKAQELMARHAFEQAVVDATAPPPEASARRLWLTAPYQGPKAALVDAVAGANRCRSVFYATLGCVAVVGHDTDLEIVSVLAQSLQRQATTALARSQGRTRSYRHAFLTGYAHRIQTRLTTATTDATSGDTRLVPLLTARQHAVDIKFAAMFPHLHTRRPTISNPTGWTDGTHAATHADLLPPHPRVAG</sequence>
<gene>
    <name evidence="4" type="ORF">BJP25_01030</name>
</gene>
<dbReference type="Proteomes" id="UP000186040">
    <property type="component" value="Unassembled WGS sequence"/>
</dbReference>
<accession>A0A1Q9LHG6</accession>
<feature type="region of interest" description="Disordered" evidence="1">
    <location>
        <begin position="343"/>
        <end position="368"/>
    </location>
</feature>
<feature type="domain" description="DUF7168" evidence="3">
    <location>
        <begin position="221"/>
        <end position="302"/>
    </location>
</feature>
<dbReference type="InterPro" id="IPR055592">
    <property type="entry name" value="DUF7168"/>
</dbReference>
<organism evidence="4 5">
    <name type="scientific">Actinokineospora bangkokensis</name>
    <dbReference type="NCBI Taxonomy" id="1193682"/>
    <lineage>
        <taxon>Bacteria</taxon>
        <taxon>Bacillati</taxon>
        <taxon>Actinomycetota</taxon>
        <taxon>Actinomycetes</taxon>
        <taxon>Pseudonocardiales</taxon>
        <taxon>Pseudonocardiaceae</taxon>
        <taxon>Actinokineospora</taxon>
    </lineage>
</organism>
<reference evidence="4 5" key="1">
    <citation type="submission" date="2016-10" db="EMBL/GenBank/DDBJ databases">
        <title>The Draft Genome Sequence of Actinokineospora bangkokensis 44EHWT reveals the biosynthetic pathway of antifungal compounds Thailandins with unusual extender unit butylmalonyl-CoA.</title>
        <authorList>
            <person name="Greule A."/>
            <person name="Intra B."/>
            <person name="Flemming S."/>
            <person name="Rommel M.G."/>
            <person name="Panbangred W."/>
            <person name="Bechthold A."/>
        </authorList>
    </citation>
    <scope>NUCLEOTIDE SEQUENCE [LARGE SCALE GENOMIC DNA]</scope>
    <source>
        <strain evidence="4 5">44EHW</strain>
    </source>
</reference>